<evidence type="ECO:0000256" key="2">
    <source>
        <dbReference type="ARBA" id="ARBA00022581"/>
    </source>
</evidence>
<dbReference type="KEGG" id="vg:80399042"/>
<dbReference type="Pfam" id="PF03863">
    <property type="entry name" value="Phage_mat-A"/>
    <property type="match status" value="1"/>
</dbReference>
<comment type="similarity">
    <text evidence="7">Belongs to the Leviviricetes maturation protein family.</text>
</comment>
<keyword evidence="6" id="KW-1160">Virus entry into host cell</keyword>
<dbReference type="GO" id="GO:0039666">
    <property type="term" value="P:virion attachment to host cell pilus"/>
    <property type="evidence" value="ECO:0007669"/>
    <property type="project" value="UniProtKB-KW"/>
</dbReference>
<dbReference type="GeneID" id="80399042"/>
<dbReference type="RefSeq" id="YP_010769891.1">
    <property type="nucleotide sequence ID" value="NC_074102.1"/>
</dbReference>
<name>A0A8S5KZ76_9VIRU</name>
<evidence type="ECO:0000256" key="5">
    <source>
        <dbReference type="ARBA" id="ARBA00023104"/>
    </source>
</evidence>
<keyword evidence="5" id="KW-1175">Viral attachment to host cell pilus</keyword>
<evidence type="ECO:0000313" key="8">
    <source>
        <dbReference type="EMBL" id="DAD50608.1"/>
    </source>
</evidence>
<reference evidence="8" key="1">
    <citation type="submission" date="2020-09" db="EMBL/GenBank/DDBJ databases">
        <title>Leviviricetes taxonomy.</title>
        <authorList>
            <person name="Stockdale S.R."/>
            <person name="Callanan J."/>
            <person name="Adriaenssens E.M."/>
            <person name="Kuhn J.H."/>
            <person name="Rumnieks J."/>
            <person name="Shkoporov A."/>
            <person name="Draper L.A."/>
            <person name="Ross P."/>
            <person name="Hill C."/>
        </authorList>
    </citation>
    <scope>NUCLEOTIDE SEQUENCE</scope>
</reference>
<dbReference type="Proteomes" id="UP000680923">
    <property type="component" value="Segment"/>
</dbReference>
<proteinExistence type="inferred from homology"/>
<organism evidence="8 9">
    <name type="scientific">ssRNA phage SRR6050738_4</name>
    <dbReference type="NCBI Taxonomy" id="2786487"/>
    <lineage>
        <taxon>Viruses</taxon>
        <taxon>Riboviria</taxon>
        <taxon>Orthornavirae</taxon>
        <taxon>Lenarviricota</taxon>
        <taxon>Leviviricetes</taxon>
        <taxon>Norzivirales</taxon>
        <taxon>Fiersviridae</taxon>
        <taxon>Sincthavirus</taxon>
        <taxon>Sincthavirus limivicinum</taxon>
    </lineage>
</organism>
<evidence type="ECO:0000256" key="6">
    <source>
        <dbReference type="ARBA" id="ARBA00023296"/>
    </source>
</evidence>
<comment type="subcellular location">
    <subcellularLocation>
        <location evidence="1">Virion</location>
    </subcellularLocation>
</comment>
<accession>A0A8S5KZ76</accession>
<keyword evidence="4" id="KW-0946">Virion</keyword>
<sequence length="424" mass="47473">MANSPTTKTIHKPVMTYASGYTSYFTVYEVWGPLVLVTNPFSDFKSLTAAKKEVTSTSTKPWPLGHPTKWTPHERMWYSRKGGGGSATIRDEIADRKYIRYFVTGAIEPACVPSGGSAWTLHKIPLDPGTAAINAKLRGKLKNDFNAAVALAEVNKSVDLIASTAKRIGLAMLAIKSGKTRRALELLGNPKLKKLSYRDESHIRRQHRTKKQRQVARHWLELQYGWRPLISDVFNAVKLATVQKPPGTCIVRCAETAVVRSDDRFPWGSSPFPVNMTQRYIISGKVGRRVVVEYKIDDVYLNRVANVGLTNPLVVAWELVPFSFVVDWFLPLGEWLNGLDATMGLQFLKGSSTFYYDVEQKVEFESLKNTLGSTVFFWGSQEFAYKKRENMASFPGIERPVVKNPISTVHAANALALLVSAFHK</sequence>
<keyword evidence="2" id="KW-0945">Host-virus interaction</keyword>
<gene>
    <name evidence="8" type="primary">SRR6050738_4_1</name>
</gene>
<evidence type="ECO:0000256" key="7">
    <source>
        <dbReference type="ARBA" id="ARBA00035110"/>
    </source>
</evidence>
<evidence type="ECO:0000313" key="9">
    <source>
        <dbReference type="Proteomes" id="UP000680923"/>
    </source>
</evidence>
<evidence type="ECO:0000256" key="1">
    <source>
        <dbReference type="ARBA" id="ARBA00004328"/>
    </source>
</evidence>
<keyword evidence="9" id="KW-1185">Reference proteome</keyword>
<evidence type="ECO:0000256" key="4">
    <source>
        <dbReference type="ARBA" id="ARBA00022844"/>
    </source>
</evidence>
<protein>
    <submittedName>
        <fullName evidence="8">Maturation protein</fullName>
    </submittedName>
</protein>
<dbReference type="EMBL" id="BK013573">
    <property type="protein sequence ID" value="DAD50608.1"/>
    <property type="molecule type" value="Genomic_RNA"/>
</dbReference>
<keyword evidence="3" id="KW-1161">Viral attachment to host cell</keyword>
<evidence type="ECO:0000256" key="3">
    <source>
        <dbReference type="ARBA" id="ARBA00022804"/>
    </source>
</evidence>
<dbReference type="InterPro" id="IPR005563">
    <property type="entry name" value="A_protein"/>
</dbReference>
<dbReference type="GO" id="GO:0044423">
    <property type="term" value="C:virion component"/>
    <property type="evidence" value="ECO:0007669"/>
    <property type="project" value="UniProtKB-KW"/>
</dbReference>